<reference evidence="4 6" key="3">
    <citation type="submission" date="2016-10" db="EMBL/GenBank/DDBJ databases">
        <authorList>
            <person name="de Groot N.N."/>
        </authorList>
    </citation>
    <scope>NUCLEOTIDE SEQUENCE [LARGE SCALE GENOMIC DNA]</scope>
    <source>
        <strain evidence="4 6">OGL-20</strain>
    </source>
</reference>
<organism evidence="3 5">
    <name type="scientific">Thermococcus thioreducens</name>
    <dbReference type="NCBI Taxonomy" id="277988"/>
    <lineage>
        <taxon>Archaea</taxon>
        <taxon>Methanobacteriati</taxon>
        <taxon>Methanobacteriota</taxon>
        <taxon>Thermococci</taxon>
        <taxon>Thermococcales</taxon>
        <taxon>Thermococcaceae</taxon>
        <taxon>Thermococcus</taxon>
    </lineage>
</organism>
<reference evidence="3 5" key="1">
    <citation type="submission" date="2015-08" db="EMBL/GenBank/DDBJ databases">
        <title>Thermococcus thioreducens DSM 14981 genome sequencing.</title>
        <authorList>
            <person name="Hong S.-J."/>
            <person name="Kim M.-C."/>
            <person name="Shin J.-H."/>
        </authorList>
    </citation>
    <scope>NUCLEOTIDE SEQUENCE [LARGE SCALE GENOMIC DNA]</scope>
    <source>
        <strain evidence="3 5">DSM 14981</strain>
    </source>
</reference>
<evidence type="ECO:0000313" key="2">
    <source>
        <dbReference type="EMBL" id="ASJ13071.1"/>
    </source>
</evidence>
<dbReference type="KEGG" id="ttd:A3L14_09310"/>
<evidence type="ECO:0000313" key="4">
    <source>
        <dbReference type="EMBL" id="SEV81586.1"/>
    </source>
</evidence>
<dbReference type="RefSeq" id="WP_055428859.1">
    <property type="nucleotide sequence ID" value="NZ_CP015105.1"/>
</dbReference>
<dbReference type="EMBL" id="FOIW01000001">
    <property type="protein sequence ID" value="SEV81586.1"/>
    <property type="molecule type" value="Genomic_DNA"/>
</dbReference>
<name>A0A0Q2RFU2_9EURY</name>
<dbReference type="STRING" id="277988.SAMN05216170_0076"/>
<dbReference type="Proteomes" id="UP000250136">
    <property type="component" value="Chromosome"/>
</dbReference>
<dbReference type="AlphaFoldDB" id="A0A0Q2RFU2"/>
<dbReference type="EMBL" id="LIXN01000004">
    <property type="protein sequence ID" value="KQH82886.1"/>
    <property type="molecule type" value="Genomic_DNA"/>
</dbReference>
<feature type="transmembrane region" description="Helical" evidence="1">
    <location>
        <begin position="56"/>
        <end position="75"/>
    </location>
</feature>
<keyword evidence="1" id="KW-1133">Transmembrane helix</keyword>
<evidence type="ECO:0000313" key="5">
    <source>
        <dbReference type="Proteomes" id="UP000051862"/>
    </source>
</evidence>
<evidence type="ECO:0000313" key="3">
    <source>
        <dbReference type="EMBL" id="KQH82886.1"/>
    </source>
</evidence>
<dbReference type="PATRIC" id="fig|277988.4.peg.635"/>
<sequence length="109" mass="12174">MRPKPLIVSFFVLLAFFFYGIAAMSFGERYNFPGYVVVGSIHLLFAYGVRVGHETIVDLAAYIALLDLLFGLLWVMVGLSLPAVTLTLLSALILFVLMDEEVRTELKMP</sequence>
<dbReference type="Proteomes" id="UP000182125">
    <property type="component" value="Unassembled WGS sequence"/>
</dbReference>
<proteinExistence type="predicted"/>
<dbReference type="Proteomes" id="UP000051862">
    <property type="component" value="Unassembled WGS sequence"/>
</dbReference>
<feature type="transmembrane region" description="Helical" evidence="1">
    <location>
        <begin position="32"/>
        <end position="49"/>
    </location>
</feature>
<feature type="transmembrane region" description="Helical" evidence="1">
    <location>
        <begin position="81"/>
        <end position="98"/>
    </location>
</feature>
<evidence type="ECO:0000313" key="7">
    <source>
        <dbReference type="Proteomes" id="UP000250136"/>
    </source>
</evidence>
<keyword evidence="1" id="KW-0472">Membrane</keyword>
<evidence type="ECO:0000313" key="6">
    <source>
        <dbReference type="Proteomes" id="UP000182125"/>
    </source>
</evidence>
<dbReference type="GeneID" id="33334622"/>
<reference evidence="2 7" key="2">
    <citation type="submission" date="2016-04" db="EMBL/GenBank/DDBJ databases">
        <title>Complete genome sequence of Thermococcus thioreducens type strain OGL-20P.</title>
        <authorList>
            <person name="Oger P.M."/>
        </authorList>
    </citation>
    <scope>NUCLEOTIDE SEQUENCE [LARGE SCALE GENOMIC DNA]</scope>
    <source>
        <strain evidence="2 7">OGL-20P</strain>
    </source>
</reference>
<gene>
    <name evidence="2" type="ORF">A3L14_09310</name>
    <name evidence="3" type="ORF">AMR53_02990</name>
    <name evidence="4" type="ORF">SAMN05216170_0076</name>
</gene>
<protein>
    <submittedName>
        <fullName evidence="3">Uncharacterized protein</fullName>
    </submittedName>
</protein>
<dbReference type="EMBL" id="CP015105">
    <property type="protein sequence ID" value="ASJ13071.1"/>
    <property type="molecule type" value="Genomic_DNA"/>
</dbReference>
<keyword evidence="7" id="KW-1185">Reference proteome</keyword>
<evidence type="ECO:0000256" key="1">
    <source>
        <dbReference type="SAM" id="Phobius"/>
    </source>
</evidence>
<dbReference type="OrthoDB" id="101641at2157"/>
<accession>A0A0Q2RFU2</accession>
<keyword evidence="1" id="KW-0812">Transmembrane</keyword>